<dbReference type="PANTHER" id="PTHR15818:SF2">
    <property type="entry name" value="G-PATCH DOMAIN AND KOW MOTIFS-CONTAINING PROTEIN"/>
    <property type="match status" value="1"/>
</dbReference>
<dbReference type="SMART" id="SM00443">
    <property type="entry name" value="G_patch"/>
    <property type="match status" value="2"/>
</dbReference>
<dbReference type="InterPro" id="IPR026822">
    <property type="entry name" value="Spp2/MOS2_G-patch"/>
</dbReference>
<dbReference type="EMBL" id="JAATIQ010000021">
    <property type="protein sequence ID" value="KAF4399780.1"/>
    <property type="molecule type" value="Genomic_DNA"/>
</dbReference>
<dbReference type="PANTHER" id="PTHR15818">
    <property type="entry name" value="G PATCH AND KOW-CONTAINING"/>
    <property type="match status" value="1"/>
</dbReference>
<feature type="non-terminal residue" evidence="6">
    <location>
        <position position="1102"/>
    </location>
</feature>
<evidence type="ECO:0000256" key="2">
    <source>
        <dbReference type="ARBA" id="ARBA00010966"/>
    </source>
</evidence>
<feature type="compositionally biased region" description="Basic and acidic residues" evidence="4">
    <location>
        <begin position="858"/>
        <end position="875"/>
    </location>
</feature>
<comment type="similarity">
    <text evidence="2">Belongs to the MOS2 family.</text>
</comment>
<feature type="domain" description="G-patch" evidence="5">
    <location>
        <begin position="796"/>
        <end position="842"/>
    </location>
</feature>
<dbReference type="InterPro" id="IPR000467">
    <property type="entry name" value="G_patch_dom"/>
</dbReference>
<dbReference type="AlphaFoldDB" id="A0A7J6HZE2"/>
<gene>
    <name evidence="6" type="ORF">G4B88_022863</name>
</gene>
<accession>A0A7J6HZE2</accession>
<keyword evidence="7" id="KW-1185">Reference proteome</keyword>
<dbReference type="GO" id="GO:0000398">
    <property type="term" value="P:mRNA splicing, via spliceosome"/>
    <property type="evidence" value="ECO:0007669"/>
    <property type="project" value="InterPro"/>
</dbReference>
<dbReference type="SMART" id="SM00739">
    <property type="entry name" value="KOW"/>
    <property type="match status" value="3"/>
</dbReference>
<evidence type="ECO:0000256" key="1">
    <source>
        <dbReference type="ARBA" id="ARBA00004123"/>
    </source>
</evidence>
<evidence type="ECO:0000256" key="3">
    <source>
        <dbReference type="ARBA" id="ARBA00023242"/>
    </source>
</evidence>
<dbReference type="GO" id="GO:0005681">
    <property type="term" value="C:spliceosomal complex"/>
    <property type="evidence" value="ECO:0007669"/>
    <property type="project" value="TreeGrafter"/>
</dbReference>
<reference evidence="6 7" key="1">
    <citation type="journal article" date="2020" name="bioRxiv">
        <title>Sequence and annotation of 42 cannabis genomes reveals extensive copy number variation in cannabinoid synthesis and pathogen resistance genes.</title>
        <authorList>
            <person name="Mckernan K.J."/>
            <person name="Helbert Y."/>
            <person name="Kane L.T."/>
            <person name="Ebling H."/>
            <person name="Zhang L."/>
            <person name="Liu B."/>
            <person name="Eaton Z."/>
            <person name="Mclaughlin S."/>
            <person name="Kingan S."/>
            <person name="Baybayan P."/>
            <person name="Concepcion G."/>
            <person name="Jordan M."/>
            <person name="Riva A."/>
            <person name="Barbazuk W."/>
            <person name="Harkins T."/>
        </authorList>
    </citation>
    <scope>NUCLEOTIDE SEQUENCE [LARGE SCALE GENOMIC DNA]</scope>
    <source>
        <strain evidence="7">cv. Jamaican Lion 4</strain>
        <tissue evidence="6">Leaf</tissue>
    </source>
</reference>
<name>A0A7J6HZE2_CANSA</name>
<feature type="region of interest" description="Disordered" evidence="4">
    <location>
        <begin position="347"/>
        <end position="388"/>
    </location>
</feature>
<evidence type="ECO:0000313" key="7">
    <source>
        <dbReference type="Proteomes" id="UP000583929"/>
    </source>
</evidence>
<dbReference type="Pfam" id="PF25088">
    <property type="entry name" value="GPKOW_C"/>
    <property type="match status" value="1"/>
</dbReference>
<dbReference type="Gene3D" id="2.30.30.140">
    <property type="match status" value="2"/>
</dbReference>
<feature type="region of interest" description="Disordered" evidence="4">
    <location>
        <begin position="836"/>
        <end position="875"/>
    </location>
</feature>
<evidence type="ECO:0000259" key="5">
    <source>
        <dbReference type="PROSITE" id="PS50174"/>
    </source>
</evidence>
<proteinExistence type="inferred from homology"/>
<dbReference type="Pfam" id="PF12656">
    <property type="entry name" value="G-patch_2"/>
    <property type="match status" value="2"/>
</dbReference>
<feature type="compositionally biased region" description="Basic and acidic residues" evidence="4">
    <location>
        <begin position="471"/>
        <end position="494"/>
    </location>
</feature>
<feature type="compositionally biased region" description="Basic and acidic residues" evidence="4">
    <location>
        <begin position="958"/>
        <end position="981"/>
    </location>
</feature>
<feature type="region of interest" description="Disordered" evidence="4">
    <location>
        <begin position="630"/>
        <end position="653"/>
    </location>
</feature>
<dbReference type="PROSITE" id="PS50174">
    <property type="entry name" value="G_PATCH"/>
    <property type="match status" value="2"/>
</dbReference>
<organism evidence="6 7">
    <name type="scientific">Cannabis sativa</name>
    <name type="common">Hemp</name>
    <name type="synonym">Marijuana</name>
    <dbReference type="NCBI Taxonomy" id="3483"/>
    <lineage>
        <taxon>Eukaryota</taxon>
        <taxon>Viridiplantae</taxon>
        <taxon>Streptophyta</taxon>
        <taxon>Embryophyta</taxon>
        <taxon>Tracheophyta</taxon>
        <taxon>Spermatophyta</taxon>
        <taxon>Magnoliopsida</taxon>
        <taxon>eudicotyledons</taxon>
        <taxon>Gunneridae</taxon>
        <taxon>Pentapetalae</taxon>
        <taxon>rosids</taxon>
        <taxon>fabids</taxon>
        <taxon>Rosales</taxon>
        <taxon>Cannabaceae</taxon>
        <taxon>Cannabis</taxon>
    </lineage>
</organism>
<evidence type="ECO:0000256" key="4">
    <source>
        <dbReference type="SAM" id="MobiDB-lite"/>
    </source>
</evidence>
<feature type="compositionally biased region" description="Low complexity" evidence="4">
    <location>
        <begin position="137"/>
        <end position="152"/>
    </location>
</feature>
<feature type="region of interest" description="Disordered" evidence="4">
    <location>
        <begin position="958"/>
        <end position="990"/>
    </location>
</feature>
<feature type="region of interest" description="Disordered" evidence="4">
    <location>
        <begin position="137"/>
        <end position="165"/>
    </location>
</feature>
<dbReference type="GO" id="GO:0003676">
    <property type="term" value="F:nucleic acid binding"/>
    <property type="evidence" value="ECO:0007669"/>
    <property type="project" value="InterPro"/>
</dbReference>
<dbReference type="InterPro" id="IPR045166">
    <property type="entry name" value="Spp2-like"/>
</dbReference>
<keyword evidence="3" id="KW-0539">Nucleus</keyword>
<protein>
    <recommendedName>
        <fullName evidence="5">G-patch domain-containing protein</fullName>
    </recommendedName>
</protein>
<feature type="region of interest" description="Disordered" evidence="4">
    <location>
        <begin position="471"/>
        <end position="503"/>
    </location>
</feature>
<feature type="domain" description="G-patch" evidence="5">
    <location>
        <begin position="307"/>
        <end position="353"/>
    </location>
</feature>
<evidence type="ECO:0000313" key="6">
    <source>
        <dbReference type="EMBL" id="KAF4399780.1"/>
    </source>
</evidence>
<sequence length="1102" mass="123196">STNTFLPFDISLDSPTTAAQVASLTLTFSVQLLRHPAAKDPSPVSLGGLSFSPPAVYLSEPSQSLYLSELSQSLDRPFLWGVRKFKFVRAFCFELEKLEHLQYLNSTKATFTVLLQHLWVLDCFPSSLQMKLSFSLPSKTNSKPNPIKPSNNFGDDSKNSSNPVDSKQFVTEFNAHEIVNDSGRQKASVIPPIQNEWEPRKKMKNFELPLVQADGSGGLHFEVESLSAVAEANDSNMSYGLNLRKSTKGVEETEGPKDQVIGSDSKPPLMEPSRNVPAEDGLLQKLKFDLHRLPEDQGMDEFTDMPVEGFGAALLAGYGWYEGRGIGKNAKEDVKVVEYHKRTDKRGLGFVSDDVPTPGVNSKQKLNSKGKENDREKEKEKGREDRNREGGNFVEKYVRIVGGSDAGLKGRIVEKLSRDRVVVRLSRSEKLVELQVGDVADLGSKEEERCLKRLKELKIKERGLKRVEEFPRSQDRSEIKANKPVREEVRRDSKSLNNESRNSSSVGQISWLTSHIRVRIISRDLKGGRLYLKKGKVVDVVSPRVCDISMDESNELIRGVSQDLLETALPRRGGPVLVLFGKHKGIYGSLVERDLEREIGIVRDADTHALHNVHLEQVAEYIGDPNLVSSSLPNPIKPSNNFGDDSKNSSNPVDSKQFVTEFNAHEIVNDSGRQKASVIPPIQNEWEPRKKMKNFELPLVQADGSGGLHFEVESLSAVAVANDSNMSYGLNLRNSTKGVEETEGPKDQVIGSDSKPPLMEPSRNVPAEDGLLQKLKFDLHRLPEDQGMDEFTDMPVEGFGAALLAGYGWYEGRGIGKNAKEDVKVVEYHKRTDKRGLGFVSDDVPTPGVNSKQKLNNKGKENDKEKEKGREDRNREGGNFVEKYVRIVGGSDAGLKGRIVEKLSHDTLVVRLSRSEKLVELQVGDVAYLGSKEEERCLKRLKELKIKERGLKRVEEFPRSQDRSEIKANKPVREEVRRDSKSLNNESRNSSSVGQISWLTSHIRVRIISRDLKGGRLYLKKGKVVDVVSPRVCDISMDESNELIRGVHFLDEEGHKGIYGSLVERDLDRETGIVRDADTHALHNVHLEQVAEYIGDPSYLGY</sequence>
<comment type="caution">
    <text evidence="6">The sequence shown here is derived from an EMBL/GenBank/DDBJ whole genome shotgun (WGS) entry which is preliminary data.</text>
</comment>
<dbReference type="InterPro" id="IPR005824">
    <property type="entry name" value="KOW"/>
</dbReference>
<feature type="region of interest" description="Disordered" evidence="4">
    <location>
        <begin position="736"/>
        <end position="765"/>
    </location>
</feature>
<feature type="compositionally biased region" description="Basic and acidic residues" evidence="4">
    <location>
        <begin position="248"/>
        <end position="257"/>
    </location>
</feature>
<dbReference type="Proteomes" id="UP000583929">
    <property type="component" value="Unassembled WGS sequence"/>
</dbReference>
<comment type="subcellular location">
    <subcellularLocation>
        <location evidence="1">Nucleus</location>
    </subcellularLocation>
</comment>
<feature type="region of interest" description="Disordered" evidence="4">
    <location>
        <begin position="247"/>
        <end position="276"/>
    </location>
</feature>
<feature type="compositionally biased region" description="Basic and acidic residues" evidence="4">
    <location>
        <begin position="369"/>
        <end position="388"/>
    </location>
</feature>